<protein>
    <submittedName>
        <fullName evidence="2">Uncharacterized protein</fullName>
    </submittedName>
</protein>
<feature type="compositionally biased region" description="Basic and acidic residues" evidence="1">
    <location>
        <begin position="59"/>
        <end position="75"/>
    </location>
</feature>
<accession>A0A9W4GXX3</accession>
<keyword evidence="3" id="KW-1185">Reference proteome</keyword>
<comment type="caution">
    <text evidence="2">The sequence shown here is derived from an EMBL/GenBank/DDBJ whole genome shotgun (WGS) entry which is preliminary data.</text>
</comment>
<name>A0A9W4GXX3_9ACTN</name>
<organism evidence="2 3">
    <name type="scientific">Actinacidiphila bryophytorum</name>
    <dbReference type="NCBI Taxonomy" id="1436133"/>
    <lineage>
        <taxon>Bacteria</taxon>
        <taxon>Bacillati</taxon>
        <taxon>Actinomycetota</taxon>
        <taxon>Actinomycetes</taxon>
        <taxon>Kitasatosporales</taxon>
        <taxon>Streptomycetaceae</taxon>
        <taxon>Actinacidiphila</taxon>
    </lineage>
</organism>
<dbReference type="EMBL" id="CAJVAX010000001">
    <property type="protein sequence ID" value="CAG7608911.1"/>
    <property type="molecule type" value="Genomic_DNA"/>
</dbReference>
<proteinExistence type="predicted"/>
<evidence type="ECO:0000313" key="2">
    <source>
        <dbReference type="EMBL" id="CAG7608911.1"/>
    </source>
</evidence>
<dbReference type="Proteomes" id="UP001153328">
    <property type="component" value="Unassembled WGS sequence"/>
</dbReference>
<feature type="region of interest" description="Disordered" evidence="1">
    <location>
        <begin position="1"/>
        <end position="96"/>
    </location>
</feature>
<evidence type="ECO:0000256" key="1">
    <source>
        <dbReference type="SAM" id="MobiDB-lite"/>
    </source>
</evidence>
<sequence length="96" mass="11069">MRHRPRRLRNGPARRPRRHRTDPRPQGRTAGQPHALSVLSPPRSRPHYPPIRPLVPVFPHRDTHCPDTEDPHDPATRLAGPRPVRRVPPRAVRSGR</sequence>
<reference evidence="2" key="1">
    <citation type="submission" date="2021-06" db="EMBL/GenBank/DDBJ databases">
        <authorList>
            <person name="Arsene-Ploetze F."/>
        </authorList>
    </citation>
    <scope>NUCLEOTIDE SEQUENCE</scope>
    <source>
        <strain evidence="2">SBRY1</strain>
    </source>
</reference>
<feature type="compositionally biased region" description="Basic residues" evidence="1">
    <location>
        <begin position="1"/>
        <end position="21"/>
    </location>
</feature>
<feature type="compositionally biased region" description="Basic residues" evidence="1">
    <location>
        <begin position="83"/>
        <end position="96"/>
    </location>
</feature>
<dbReference type="AlphaFoldDB" id="A0A9W4GXX3"/>
<gene>
    <name evidence="2" type="ORF">SBRY_11190</name>
</gene>
<evidence type="ECO:0000313" key="3">
    <source>
        <dbReference type="Proteomes" id="UP001153328"/>
    </source>
</evidence>